<dbReference type="Gene3D" id="3.30.428.70">
    <property type="match status" value="1"/>
</dbReference>
<dbReference type="InterPro" id="IPR009163">
    <property type="entry name" value="Ap4A_phos1/2"/>
</dbReference>
<dbReference type="SUPFAM" id="SSF54197">
    <property type="entry name" value="HIT-like"/>
    <property type="match status" value="1"/>
</dbReference>
<evidence type="ECO:0000313" key="3">
    <source>
        <dbReference type="EMBL" id="KAK0638285.1"/>
    </source>
</evidence>
<dbReference type="Pfam" id="PF19327">
    <property type="entry name" value="Ap4A_phos_N"/>
    <property type="match status" value="1"/>
</dbReference>
<protein>
    <recommendedName>
        <fullName evidence="5">Diadenosine 5',5'''-P1,P4-tetraphosphate phosphorylase 2</fullName>
    </recommendedName>
</protein>
<dbReference type="PANTHER" id="PTHR38420:SF1">
    <property type="entry name" value="PUTATIVE (AFU_ORTHOLOGUE AFUA_5G14690)-RELATED"/>
    <property type="match status" value="1"/>
</dbReference>
<dbReference type="Pfam" id="PF09830">
    <property type="entry name" value="ATP_transf"/>
    <property type="match status" value="1"/>
</dbReference>
<name>A0AA40CHA9_9PEZI</name>
<dbReference type="GO" id="GO:0009117">
    <property type="term" value="P:nucleotide metabolic process"/>
    <property type="evidence" value="ECO:0007669"/>
    <property type="project" value="InterPro"/>
</dbReference>
<evidence type="ECO:0000259" key="2">
    <source>
        <dbReference type="Pfam" id="PF19327"/>
    </source>
</evidence>
<dbReference type="InterPro" id="IPR036265">
    <property type="entry name" value="HIT-like_sf"/>
</dbReference>
<dbReference type="InterPro" id="IPR043171">
    <property type="entry name" value="Ap4A_phos1/2-like"/>
</dbReference>
<comment type="caution">
    <text evidence="3">The sequence shown here is derived from an EMBL/GenBank/DDBJ whole genome shotgun (WGS) entry which is preliminary data.</text>
</comment>
<dbReference type="InterPro" id="IPR019200">
    <property type="entry name" value="ATP_adenylylTrfase_C"/>
</dbReference>
<dbReference type="GO" id="GO:0005524">
    <property type="term" value="F:ATP binding"/>
    <property type="evidence" value="ECO:0007669"/>
    <property type="project" value="InterPro"/>
</dbReference>
<evidence type="ECO:0000313" key="4">
    <source>
        <dbReference type="Proteomes" id="UP001175001"/>
    </source>
</evidence>
<dbReference type="PANTHER" id="PTHR38420">
    <property type="entry name" value="AP-4-A PHOSPHORYLASE II"/>
    <property type="match status" value="1"/>
</dbReference>
<dbReference type="InterPro" id="IPR045759">
    <property type="entry name" value="Ap4A_phos1/2_N"/>
</dbReference>
<proteinExistence type="predicted"/>
<organism evidence="3 4">
    <name type="scientific">Lasiodiplodia hormozganensis</name>
    <dbReference type="NCBI Taxonomy" id="869390"/>
    <lineage>
        <taxon>Eukaryota</taxon>
        <taxon>Fungi</taxon>
        <taxon>Dikarya</taxon>
        <taxon>Ascomycota</taxon>
        <taxon>Pezizomycotina</taxon>
        <taxon>Dothideomycetes</taxon>
        <taxon>Dothideomycetes incertae sedis</taxon>
        <taxon>Botryosphaeriales</taxon>
        <taxon>Botryosphaeriaceae</taxon>
        <taxon>Lasiodiplodia</taxon>
    </lineage>
</organism>
<evidence type="ECO:0000259" key="1">
    <source>
        <dbReference type="Pfam" id="PF09830"/>
    </source>
</evidence>
<reference evidence="3" key="1">
    <citation type="submission" date="2023-06" db="EMBL/GenBank/DDBJ databases">
        <title>Multi-omics analyses reveal the molecular pathogenesis toolkit of Lasiodiplodia hormozganensis, a cross-kingdom pathogen.</title>
        <authorList>
            <person name="Felix C."/>
            <person name="Meneses R."/>
            <person name="Goncalves M.F.M."/>
            <person name="Tilleman L."/>
            <person name="Duarte A.S."/>
            <person name="Jorrin-Novo J.V."/>
            <person name="Van De Peer Y."/>
            <person name="Deforce D."/>
            <person name="Van Nieuwerburgh F."/>
            <person name="Esteves A.C."/>
            <person name="Alves A."/>
        </authorList>
    </citation>
    <scope>NUCLEOTIDE SEQUENCE</scope>
    <source>
        <strain evidence="3">CBS 339.90</strain>
    </source>
</reference>
<evidence type="ECO:0008006" key="5">
    <source>
        <dbReference type="Google" id="ProtNLM"/>
    </source>
</evidence>
<gene>
    <name evidence="3" type="ORF">DIS24_g9969</name>
</gene>
<dbReference type="Proteomes" id="UP001175001">
    <property type="component" value="Unassembled WGS sequence"/>
</dbReference>
<dbReference type="EMBL" id="JAUJDW010000097">
    <property type="protein sequence ID" value="KAK0638285.1"/>
    <property type="molecule type" value="Genomic_DNA"/>
</dbReference>
<sequence length="290" mass="32802">MPEQLTDSEVLKVFDDLLERQVIVYGDTDAELYEDGGIPFQFRVCDSLSQKPQFQDTPQSKPARTFGPGSDIEFADDRLLLATINETHHLVINKFSVFRPQFMLLTADSYRRQDEPLCLEDFQAVLDVSARLEASHYAIYNCMEPAGSSREHKHLQIFRRPVDFAFFPDRPDADTANIPFQYFLHYFNITPSSAHHLLDAYEILHAKASQSLGLGAGKETNNFPHNVILVKEWMLVIPRKRSNVEGVSANAAGMMGMIWVADAAKVRKWKELGPAWVLSQLGVTQENDAA</sequence>
<dbReference type="GO" id="GO:0003877">
    <property type="term" value="F:ATP:ADP adenylyltransferase activity"/>
    <property type="evidence" value="ECO:0007669"/>
    <property type="project" value="InterPro"/>
</dbReference>
<keyword evidence="4" id="KW-1185">Reference proteome</keyword>
<feature type="domain" description="ATP adenylyltransferase C-terminal" evidence="1">
    <location>
        <begin position="177"/>
        <end position="283"/>
    </location>
</feature>
<dbReference type="AlphaFoldDB" id="A0AA40CHA9"/>
<feature type="domain" description="Ap4A phosphorylase 1/2 N-terminal" evidence="2">
    <location>
        <begin position="23"/>
        <end position="162"/>
    </location>
</feature>
<accession>A0AA40CHA9</accession>